<dbReference type="InterPro" id="IPR011032">
    <property type="entry name" value="GroES-like_sf"/>
</dbReference>
<sequence>MKAFEIQEFGNLVCTERPQPQPKFGEVLVKVKAVSLNYRDILMVKGLYNPHLNLPVIPCSDGAGEVVSIGEGVTKFKPGDRVASIFMQKWRSGNLTKEAFKSALGGEVDGMLAEYLVLSEDGLVSIPSHLSDTEAATLPCAAVTAWHALMEAGLKPGETVLVMGTGGVSLFALQFAVMAGARVIATSSSDEKLERVKQLGASDVINYKSVTKWEKQVLALTEGVGVDYIVEVGGANTLSKSLKAVKMGGQISLIGVLAGAQAEFNPLPAVMKGVRIQGIFVGSRQMFEAMNKAIDVNKLHPVCDRVFPFESAPEALSYMETGSHFGKITIQL</sequence>
<feature type="domain" description="Enoyl reductase (ER)" evidence="1">
    <location>
        <begin position="7"/>
        <end position="330"/>
    </location>
</feature>
<dbReference type="Gene3D" id="3.40.50.720">
    <property type="entry name" value="NAD(P)-binding Rossmann-like Domain"/>
    <property type="match status" value="1"/>
</dbReference>
<dbReference type="AlphaFoldDB" id="A0A3N6NBU4"/>
<evidence type="ECO:0000313" key="2">
    <source>
        <dbReference type="EMBL" id="RQH20536.1"/>
    </source>
</evidence>
<name>A0A3N6NBU4_9CYAN</name>
<proteinExistence type="predicted"/>
<dbReference type="SUPFAM" id="SSF51735">
    <property type="entry name" value="NAD(P)-binding Rossmann-fold domains"/>
    <property type="match status" value="1"/>
</dbReference>
<dbReference type="Proteomes" id="UP000269154">
    <property type="component" value="Unassembled WGS sequence"/>
</dbReference>
<dbReference type="RefSeq" id="WP_124146664.1">
    <property type="nucleotide sequence ID" value="NZ_CAWOKI010000184.1"/>
</dbReference>
<dbReference type="GO" id="GO:0016491">
    <property type="term" value="F:oxidoreductase activity"/>
    <property type="evidence" value="ECO:0007669"/>
    <property type="project" value="InterPro"/>
</dbReference>
<organism evidence="2 3">
    <name type="scientific">Okeania hirsuta</name>
    <dbReference type="NCBI Taxonomy" id="1458930"/>
    <lineage>
        <taxon>Bacteria</taxon>
        <taxon>Bacillati</taxon>
        <taxon>Cyanobacteriota</taxon>
        <taxon>Cyanophyceae</taxon>
        <taxon>Oscillatoriophycideae</taxon>
        <taxon>Oscillatoriales</taxon>
        <taxon>Microcoleaceae</taxon>
        <taxon>Okeania</taxon>
    </lineage>
</organism>
<dbReference type="InterPro" id="IPR013149">
    <property type="entry name" value="ADH-like_C"/>
</dbReference>
<dbReference type="Gene3D" id="3.90.180.10">
    <property type="entry name" value="Medium-chain alcohol dehydrogenases, catalytic domain"/>
    <property type="match status" value="1"/>
</dbReference>
<dbReference type="InterPro" id="IPR013154">
    <property type="entry name" value="ADH-like_N"/>
</dbReference>
<dbReference type="InterPro" id="IPR052711">
    <property type="entry name" value="Zinc_ADH-like"/>
</dbReference>
<protein>
    <submittedName>
        <fullName evidence="2">NAD(P)-dependent alcohol dehydrogenase</fullName>
    </submittedName>
</protein>
<evidence type="ECO:0000313" key="3">
    <source>
        <dbReference type="Proteomes" id="UP000269154"/>
    </source>
</evidence>
<dbReference type="EMBL" id="RCBY01000412">
    <property type="protein sequence ID" value="RQH20536.1"/>
    <property type="molecule type" value="Genomic_DNA"/>
</dbReference>
<dbReference type="SMART" id="SM00829">
    <property type="entry name" value="PKS_ER"/>
    <property type="match status" value="1"/>
</dbReference>
<dbReference type="Pfam" id="PF08240">
    <property type="entry name" value="ADH_N"/>
    <property type="match status" value="1"/>
</dbReference>
<dbReference type="PANTHER" id="PTHR45033">
    <property type="match status" value="1"/>
</dbReference>
<dbReference type="PANTHER" id="PTHR45033:SF2">
    <property type="entry name" value="ZINC-TYPE ALCOHOL DEHYDROGENASE-LIKE PROTEIN C1773.06C"/>
    <property type="match status" value="1"/>
</dbReference>
<comment type="caution">
    <text evidence="2">The sequence shown here is derived from an EMBL/GenBank/DDBJ whole genome shotgun (WGS) entry which is preliminary data.</text>
</comment>
<dbReference type="InterPro" id="IPR036291">
    <property type="entry name" value="NAD(P)-bd_dom_sf"/>
</dbReference>
<gene>
    <name evidence="2" type="ORF">D5R40_31925</name>
</gene>
<dbReference type="OrthoDB" id="9787435at2"/>
<dbReference type="Pfam" id="PF00107">
    <property type="entry name" value="ADH_zinc_N"/>
    <property type="match status" value="1"/>
</dbReference>
<dbReference type="SUPFAM" id="SSF50129">
    <property type="entry name" value="GroES-like"/>
    <property type="match status" value="1"/>
</dbReference>
<dbReference type="CDD" id="cd08276">
    <property type="entry name" value="MDR7"/>
    <property type="match status" value="1"/>
</dbReference>
<reference evidence="2 3" key="1">
    <citation type="journal article" date="2018" name="ACS Chem. Biol.">
        <title>Ketoreductase domain dysfunction expands chemodiversity: malyngamide biosynthesis in the cyanobacterium Okeania hirsuta.</title>
        <authorList>
            <person name="Moss N.A."/>
            <person name="Leao T."/>
            <person name="Rankin M."/>
            <person name="McCullough T.M."/>
            <person name="Qu P."/>
            <person name="Korobeynikov A."/>
            <person name="Smith J.L."/>
            <person name="Gerwick L."/>
            <person name="Gerwick W.H."/>
        </authorList>
    </citation>
    <scope>NUCLEOTIDE SEQUENCE [LARGE SCALE GENOMIC DNA]</scope>
    <source>
        <strain evidence="2 3">PAB10Feb10-1</strain>
    </source>
</reference>
<evidence type="ECO:0000259" key="1">
    <source>
        <dbReference type="SMART" id="SM00829"/>
    </source>
</evidence>
<keyword evidence="3" id="KW-1185">Reference proteome</keyword>
<accession>A0A3N6NBU4</accession>
<dbReference type="InterPro" id="IPR020843">
    <property type="entry name" value="ER"/>
</dbReference>